<sequence length="286" mass="30247">MKHRSPLMRSFILIITLLISMGTLLTFGEVHAAPVQVTGNQSRSSASFAASSTQRIVTLTNATQHTVWAVSTGNPGYTPPDAGEWKLARGQTITLTYPSIWNGRIWARTGCSFDDVSGQGSCETGDCGNGITCPNVANDIPATLAEFNMQGTGIDYYDVSLVDAFNLPMTINVVSGQMGAPANVGCLTAACATDMNSASVCPDILQIKGAEGIVGCNSACNVLHQDQYCCANAHATAATCDPNTWPVNYAAIFKQAVPYAYSYPFDDGTSVFTCVNDCSYQIIFGG</sequence>
<dbReference type="AlphaFoldDB" id="A0A8J3IZR9"/>
<dbReference type="PIRSF" id="PIRSF002703">
    <property type="entry name" value="Thaumatin"/>
    <property type="match status" value="1"/>
</dbReference>
<protein>
    <recommendedName>
        <fullName evidence="3">Thaumatin family protein</fullName>
    </recommendedName>
</protein>
<dbReference type="Gene3D" id="2.60.110.10">
    <property type="entry name" value="Thaumatin"/>
    <property type="match status" value="1"/>
</dbReference>
<organism evidence="1 2">
    <name type="scientific">Reticulibacter mediterranei</name>
    <dbReference type="NCBI Taxonomy" id="2778369"/>
    <lineage>
        <taxon>Bacteria</taxon>
        <taxon>Bacillati</taxon>
        <taxon>Chloroflexota</taxon>
        <taxon>Ktedonobacteria</taxon>
        <taxon>Ktedonobacterales</taxon>
        <taxon>Reticulibacteraceae</taxon>
        <taxon>Reticulibacter</taxon>
    </lineage>
</organism>
<dbReference type="InterPro" id="IPR017949">
    <property type="entry name" value="Thaumatin_CS"/>
</dbReference>
<dbReference type="PRINTS" id="PR00347">
    <property type="entry name" value="THAUMATIN"/>
</dbReference>
<dbReference type="FunFam" id="2.60.110.10:FF:000004">
    <property type="entry name" value="THAUMATIN-LIKE PROTEIN 1"/>
    <property type="match status" value="1"/>
</dbReference>
<reference evidence="1" key="1">
    <citation type="submission" date="2020-10" db="EMBL/GenBank/DDBJ databases">
        <title>Taxonomic study of unclassified bacteria belonging to the class Ktedonobacteria.</title>
        <authorList>
            <person name="Yabe S."/>
            <person name="Wang C.M."/>
            <person name="Zheng Y."/>
            <person name="Sakai Y."/>
            <person name="Cavaletti L."/>
            <person name="Monciardini P."/>
            <person name="Donadio S."/>
        </authorList>
    </citation>
    <scope>NUCLEOTIDE SEQUENCE</scope>
    <source>
        <strain evidence="1">ID150040</strain>
    </source>
</reference>
<evidence type="ECO:0000313" key="2">
    <source>
        <dbReference type="Proteomes" id="UP000597444"/>
    </source>
</evidence>
<dbReference type="PROSITE" id="PS51367">
    <property type="entry name" value="THAUMATIN_2"/>
    <property type="match status" value="1"/>
</dbReference>
<accession>A0A8J3IZR9</accession>
<evidence type="ECO:0008006" key="3">
    <source>
        <dbReference type="Google" id="ProtNLM"/>
    </source>
</evidence>
<dbReference type="InterPro" id="IPR001938">
    <property type="entry name" value="Thaumatin"/>
</dbReference>
<dbReference type="EMBL" id="BNJK01000002">
    <property type="protein sequence ID" value="GHO98956.1"/>
    <property type="molecule type" value="Genomic_DNA"/>
</dbReference>
<dbReference type="PROSITE" id="PS00316">
    <property type="entry name" value="THAUMATIN_1"/>
    <property type="match status" value="1"/>
</dbReference>
<dbReference type="InterPro" id="IPR037176">
    <property type="entry name" value="Osmotin/thaumatin-like_sf"/>
</dbReference>
<dbReference type="SMART" id="SM00205">
    <property type="entry name" value="THN"/>
    <property type="match status" value="1"/>
</dbReference>
<dbReference type="SUPFAM" id="SSF49870">
    <property type="entry name" value="Osmotin, thaumatin-like protein"/>
    <property type="match status" value="1"/>
</dbReference>
<evidence type="ECO:0000313" key="1">
    <source>
        <dbReference type="EMBL" id="GHO98956.1"/>
    </source>
</evidence>
<dbReference type="Proteomes" id="UP000597444">
    <property type="component" value="Unassembled WGS sequence"/>
</dbReference>
<dbReference type="PANTHER" id="PTHR31048">
    <property type="entry name" value="OS03G0233200 PROTEIN"/>
    <property type="match status" value="1"/>
</dbReference>
<proteinExistence type="predicted"/>
<comment type="caution">
    <text evidence="1">The sequence shown here is derived from an EMBL/GenBank/DDBJ whole genome shotgun (WGS) entry which is preliminary data.</text>
</comment>
<name>A0A8J3IZR9_9CHLR</name>
<gene>
    <name evidence="1" type="ORF">KSF_090040</name>
</gene>
<dbReference type="Pfam" id="PF00314">
    <property type="entry name" value="Thaumatin"/>
    <property type="match status" value="1"/>
</dbReference>
<keyword evidence="2" id="KW-1185">Reference proteome</keyword>